<evidence type="ECO:0000256" key="5">
    <source>
        <dbReference type="SAM" id="MobiDB-lite"/>
    </source>
</evidence>
<dbReference type="PROSITE" id="PS51194">
    <property type="entry name" value="HELICASE_CTER"/>
    <property type="match status" value="1"/>
</dbReference>
<accession>A0A937RVA6</accession>
<feature type="region of interest" description="Disordered" evidence="5">
    <location>
        <begin position="503"/>
        <end position="533"/>
    </location>
</feature>
<feature type="region of interest" description="Disordered" evidence="5">
    <location>
        <begin position="1"/>
        <end position="23"/>
    </location>
</feature>
<dbReference type="Pfam" id="PF00271">
    <property type="entry name" value="Helicase_C"/>
    <property type="match status" value="1"/>
</dbReference>
<dbReference type="NCBIfam" id="TIGR01967">
    <property type="entry name" value="DEAH_box_HrpA"/>
    <property type="match status" value="2"/>
</dbReference>
<keyword evidence="2 8" id="KW-0378">Hydrolase</keyword>
<dbReference type="Pfam" id="PF00270">
    <property type="entry name" value="DEAD"/>
    <property type="match status" value="1"/>
</dbReference>
<dbReference type="Pfam" id="PF11898">
    <property type="entry name" value="DUF3418"/>
    <property type="match status" value="1"/>
</dbReference>
<dbReference type="InterPro" id="IPR027417">
    <property type="entry name" value="P-loop_NTPase"/>
</dbReference>
<dbReference type="Pfam" id="PF21010">
    <property type="entry name" value="HA2_C"/>
    <property type="match status" value="1"/>
</dbReference>
<dbReference type="CDD" id="cd18791">
    <property type="entry name" value="SF2_C_RHA"/>
    <property type="match status" value="1"/>
</dbReference>
<comment type="caution">
    <text evidence="8">The sequence shown here is derived from an EMBL/GenBank/DDBJ whole genome shotgun (WGS) entry which is preliminary data.</text>
</comment>
<dbReference type="GO" id="GO:0003724">
    <property type="term" value="F:RNA helicase activity"/>
    <property type="evidence" value="ECO:0007669"/>
    <property type="project" value="UniProtKB-EC"/>
</dbReference>
<dbReference type="SMART" id="SM00490">
    <property type="entry name" value="HELICc"/>
    <property type="match status" value="1"/>
</dbReference>
<dbReference type="InterPro" id="IPR011709">
    <property type="entry name" value="DEAD-box_helicase_OB_fold"/>
</dbReference>
<keyword evidence="1" id="KW-0547">Nucleotide-binding</keyword>
<proteinExistence type="predicted"/>
<evidence type="ECO:0000259" key="7">
    <source>
        <dbReference type="PROSITE" id="PS51194"/>
    </source>
</evidence>
<dbReference type="Gene3D" id="3.40.50.300">
    <property type="entry name" value="P-loop containing nucleotide triphosphate hydrolases"/>
    <property type="match status" value="2"/>
</dbReference>
<dbReference type="InterPro" id="IPR003593">
    <property type="entry name" value="AAA+_ATPase"/>
</dbReference>
<evidence type="ECO:0000256" key="3">
    <source>
        <dbReference type="ARBA" id="ARBA00022806"/>
    </source>
</evidence>
<dbReference type="EC" id="3.6.4.13" evidence="8"/>
<dbReference type="PANTHER" id="PTHR18934">
    <property type="entry name" value="ATP-DEPENDENT RNA HELICASE"/>
    <property type="match status" value="1"/>
</dbReference>
<dbReference type="GO" id="GO:0016787">
    <property type="term" value="F:hydrolase activity"/>
    <property type="evidence" value="ECO:0007669"/>
    <property type="project" value="UniProtKB-KW"/>
</dbReference>
<dbReference type="PANTHER" id="PTHR18934:SF99">
    <property type="entry name" value="ATP-DEPENDENT RNA HELICASE DHX37-RELATED"/>
    <property type="match status" value="1"/>
</dbReference>
<dbReference type="Gene3D" id="1.20.120.1080">
    <property type="match status" value="1"/>
</dbReference>
<organism evidence="8 9">
    <name type="scientific">Frankia nepalensis</name>
    <dbReference type="NCBI Taxonomy" id="1836974"/>
    <lineage>
        <taxon>Bacteria</taxon>
        <taxon>Bacillati</taxon>
        <taxon>Actinomycetota</taxon>
        <taxon>Actinomycetes</taxon>
        <taxon>Frankiales</taxon>
        <taxon>Frankiaceae</taxon>
        <taxon>Frankia</taxon>
    </lineage>
</organism>
<dbReference type="InterPro" id="IPR001650">
    <property type="entry name" value="Helicase_C-like"/>
</dbReference>
<dbReference type="Proteomes" id="UP000604475">
    <property type="component" value="Unassembled WGS sequence"/>
</dbReference>
<dbReference type="InterPro" id="IPR011545">
    <property type="entry name" value="DEAD/DEAH_box_helicase_dom"/>
</dbReference>
<evidence type="ECO:0000256" key="4">
    <source>
        <dbReference type="ARBA" id="ARBA00022840"/>
    </source>
</evidence>
<dbReference type="NCBIfam" id="NF008348">
    <property type="entry name" value="PRK11131.1"/>
    <property type="match status" value="1"/>
</dbReference>
<dbReference type="InterPro" id="IPR024590">
    <property type="entry name" value="HrpA_C"/>
</dbReference>
<gene>
    <name evidence="8" type="primary">hrpA</name>
    <name evidence="8" type="ORF">I7412_36340</name>
</gene>
<evidence type="ECO:0000256" key="1">
    <source>
        <dbReference type="ARBA" id="ARBA00022741"/>
    </source>
</evidence>
<dbReference type="FunFam" id="3.40.50.300:FF:000439">
    <property type="entry name" value="ATP-dependent RNA helicase HrpA"/>
    <property type="match status" value="1"/>
</dbReference>
<reference evidence="8" key="1">
    <citation type="submission" date="2020-12" db="EMBL/GenBank/DDBJ databases">
        <title>Genomic characterization of non-nitrogen-fixing Frankia strains.</title>
        <authorList>
            <person name="Carlos-Shanley C."/>
            <person name="Guerra T."/>
            <person name="Hahn D."/>
        </authorList>
    </citation>
    <scope>NUCLEOTIDE SEQUENCE</scope>
    <source>
        <strain evidence="8">CN6</strain>
    </source>
</reference>
<evidence type="ECO:0000259" key="6">
    <source>
        <dbReference type="PROSITE" id="PS51192"/>
    </source>
</evidence>
<dbReference type="Pfam" id="PF07717">
    <property type="entry name" value="OB_NTP_bind"/>
    <property type="match status" value="1"/>
</dbReference>
<dbReference type="SUPFAM" id="SSF52540">
    <property type="entry name" value="P-loop containing nucleoside triphosphate hydrolases"/>
    <property type="match status" value="1"/>
</dbReference>
<sequence length="1442" mass="157137">MTKTTAGPKGRRERDGGRPVELGGAERAELAGLSARLPALMARDGHRLARRLDAARHEPDEAARARAIAEITSEVETAEIRVALRREGTPKLKYPAELPVSQRKDEILAAIRDNQVVIVAGETGSGKTTQIPKICLELGRGVTGLIGHTQPRRLAARTVADRIAEETGAGGLGGIIGYQVRFTDQVSEDTLVKLMTDGILLAEIGTDRLLRQYDTLIIDEAHERSLNIDFILGYLHRILPRRPDLKVVITSATIETERFSRHFGDAPIIEVSGRTYPVEVRYRPVVDPDDPVADPDRDVVTAICDAVDELSTEGLGDILVFLSGEREIRDTADALARRPSRELLPREILPLYARLSTAEQHRVFQPHPGRRIVLATNVAETSLTVPGIKYVIDAGTARISRYSHRLKVQRLPIEPVSRASANQRAGRCGRTSDGICVRLYAEDDFETRPEYTDPEILRTNLASVILSMAALGLGEVADFPFLDPPDPRQVTDGMALLHELGAFESPGPRRPARAAGKGELGDGAAGGPGVASAVGAAPTMAEDAEAGGAGERTPKLTPLGRRLARLPVDPRLARMILAADEQGALAEVLVIAAALAVGDVRERPADAAQAATQQHARFTEPTSDFLGYLNLWNYLREKAAELSSNQFRRLCRAEFLHYLRVREWQDVHAQLRQSARSLGLSTGATPASPQQIHTALLTGLLSHIGLFDPEKRDYAGARGARFSIFPGSALFKKPPRWVVAAELVETSRLWGRIAARVEPEWIEPLAAHLVRRSYSEPRWSRRAAAVVATEKVTLYGVPIVTARTVNYGAIDPALCRELFIRHALVEGDWDTRHVFFTENQRLLADAEELEHRARRRDIVVDDQTIFDFYDARIPADVVSGRHFDAWWKKARPGTPGLLTFDPAMLVAETAKGVRAEDFPDLWPAGPGGEHRIALSYQFEPGSAADGVTAHIPLAILNQIERDGFDWQVPGLREDLVTELIRSLPKALRRSYVPAPNYARAVLDRVGPDDGPLLAVLERELNRIGGGTTVSRADWDLNRLPPHLRITFRVYDGGWDRAGRDRREGRDEQEKGTQQEKGTRAKGTLAEGKDLDEIKRQLAPKLTAAVSAAGGGLERAPLTGWGDLGTIPRTVEQRSGRHQVRGYPALVAEPGGPALRVLATEDAQARAHPVGTRALLLASIQSPVRYLNGALSNAEKLALRHHPHPSIGDLLDDAIAAAADALIAEAGGPAWNAAAFEHLRDAVRAELPDRALGVVRAAEKVLTLAHEAGTRVDALAGRSPAGNRPAAGRPVQLKDLRALSSVLAATQGGPRPAAKPSPALAASLEDLRGQLAELVYPGFLTATGADRLDDLARYLTGALRRLDRLPADAAIEQPKLAKITRVRAAYAELAVDLLPPGVPPGPDLLRLRWMIEELRVSLFAQTLRTPYPVSEERIYRAMDDLAP</sequence>
<dbReference type="PROSITE" id="PS51192">
    <property type="entry name" value="HELICASE_ATP_BIND_1"/>
    <property type="match status" value="1"/>
</dbReference>
<evidence type="ECO:0000313" key="8">
    <source>
        <dbReference type="EMBL" id="MBL7632531.1"/>
    </source>
</evidence>
<feature type="compositionally biased region" description="Basic and acidic residues" evidence="5">
    <location>
        <begin position="1056"/>
        <end position="1078"/>
    </location>
</feature>
<name>A0A937RVA6_9ACTN</name>
<feature type="region of interest" description="Disordered" evidence="5">
    <location>
        <begin position="1056"/>
        <end position="1084"/>
    </location>
</feature>
<keyword evidence="4" id="KW-0067">ATP-binding</keyword>
<keyword evidence="9" id="KW-1185">Reference proteome</keyword>
<dbReference type="InterPro" id="IPR007502">
    <property type="entry name" value="Helicase-assoc_dom"/>
</dbReference>
<dbReference type="SMART" id="SM00382">
    <property type="entry name" value="AAA"/>
    <property type="match status" value="1"/>
</dbReference>
<dbReference type="InterPro" id="IPR010222">
    <property type="entry name" value="RNA_helicase_HrpA"/>
</dbReference>
<evidence type="ECO:0000313" key="9">
    <source>
        <dbReference type="Proteomes" id="UP000604475"/>
    </source>
</evidence>
<dbReference type="FunFam" id="3.40.50.300:FF:000575">
    <property type="entry name" value="ATP-dependent helicase hrpA"/>
    <property type="match status" value="1"/>
</dbReference>
<dbReference type="GO" id="GO:0005524">
    <property type="term" value="F:ATP binding"/>
    <property type="evidence" value="ECO:0007669"/>
    <property type="project" value="UniProtKB-KW"/>
</dbReference>
<dbReference type="InterPro" id="IPR014001">
    <property type="entry name" value="Helicase_ATP-bd"/>
</dbReference>
<keyword evidence="3 8" id="KW-0347">Helicase</keyword>
<protein>
    <submittedName>
        <fullName evidence="8">ATP-dependent RNA helicase HrpA</fullName>
        <ecNumber evidence="8">3.6.4.13</ecNumber>
    </submittedName>
</protein>
<feature type="domain" description="Helicase C-terminal" evidence="7">
    <location>
        <begin position="302"/>
        <end position="472"/>
    </location>
</feature>
<feature type="compositionally biased region" description="Basic and acidic residues" evidence="5">
    <location>
        <begin position="10"/>
        <end position="23"/>
    </location>
</feature>
<feature type="domain" description="Helicase ATP-binding" evidence="6">
    <location>
        <begin position="108"/>
        <end position="272"/>
    </location>
</feature>
<evidence type="ECO:0000256" key="2">
    <source>
        <dbReference type="ARBA" id="ARBA00022801"/>
    </source>
</evidence>
<dbReference type="SMART" id="SM00487">
    <property type="entry name" value="DEXDc"/>
    <property type="match status" value="1"/>
</dbReference>
<dbReference type="GO" id="GO:0003723">
    <property type="term" value="F:RNA binding"/>
    <property type="evidence" value="ECO:0007669"/>
    <property type="project" value="TreeGrafter"/>
</dbReference>
<dbReference type="SMART" id="SM00847">
    <property type="entry name" value="HA2"/>
    <property type="match status" value="1"/>
</dbReference>
<dbReference type="EMBL" id="JAEACQ010000340">
    <property type="protein sequence ID" value="MBL7632531.1"/>
    <property type="molecule type" value="Genomic_DNA"/>
</dbReference>